<dbReference type="Pfam" id="PF00001">
    <property type="entry name" value="7tm_1"/>
    <property type="match status" value="1"/>
</dbReference>
<evidence type="ECO:0000256" key="5">
    <source>
        <dbReference type="ARBA" id="ARBA00022989"/>
    </source>
</evidence>
<keyword evidence="3" id="KW-1003">Cell membrane</keyword>
<reference evidence="12" key="1">
    <citation type="submission" date="2020-11" db="EMBL/GenBank/DDBJ databases">
        <authorList>
            <person name="Tran Van P."/>
        </authorList>
    </citation>
    <scope>NUCLEOTIDE SEQUENCE</scope>
</reference>
<dbReference type="Proteomes" id="UP000759131">
    <property type="component" value="Unassembled WGS sequence"/>
</dbReference>
<proteinExistence type="inferred from homology"/>
<feature type="non-terminal residue" evidence="12">
    <location>
        <position position="1"/>
    </location>
</feature>
<dbReference type="InterPro" id="IPR000276">
    <property type="entry name" value="GPCR_Rhodpsn"/>
</dbReference>
<evidence type="ECO:0000256" key="3">
    <source>
        <dbReference type="ARBA" id="ARBA00022475"/>
    </source>
</evidence>
<feature type="transmembrane region" description="Helical" evidence="10">
    <location>
        <begin position="36"/>
        <end position="55"/>
    </location>
</feature>
<dbReference type="GO" id="GO:0004995">
    <property type="term" value="F:tachykinin receptor activity"/>
    <property type="evidence" value="ECO:0007669"/>
    <property type="project" value="InterPro"/>
</dbReference>
<organism evidence="12">
    <name type="scientific">Medioppia subpectinata</name>
    <dbReference type="NCBI Taxonomy" id="1979941"/>
    <lineage>
        <taxon>Eukaryota</taxon>
        <taxon>Metazoa</taxon>
        <taxon>Ecdysozoa</taxon>
        <taxon>Arthropoda</taxon>
        <taxon>Chelicerata</taxon>
        <taxon>Arachnida</taxon>
        <taxon>Acari</taxon>
        <taxon>Acariformes</taxon>
        <taxon>Sarcoptiformes</taxon>
        <taxon>Oribatida</taxon>
        <taxon>Brachypylina</taxon>
        <taxon>Oppioidea</taxon>
        <taxon>Oppiidae</taxon>
        <taxon>Medioppia</taxon>
    </lineage>
</organism>
<comment type="subcellular location">
    <subcellularLocation>
        <location evidence="1">Cell membrane</location>
        <topology evidence="1">Multi-pass membrane protein</topology>
    </subcellularLocation>
</comment>
<sequence length="74" mass="8916">ITVFGICWLPYHSYFLSTYIWPDIIKTKQIKHIYLFIYWLAMANSLFNPIILFVMNKRSIRGFAMEELHSIIDE</sequence>
<evidence type="ECO:0000256" key="10">
    <source>
        <dbReference type="SAM" id="Phobius"/>
    </source>
</evidence>
<keyword evidence="13" id="KW-1185">Reference proteome</keyword>
<evidence type="ECO:0000256" key="6">
    <source>
        <dbReference type="ARBA" id="ARBA00023040"/>
    </source>
</evidence>
<evidence type="ECO:0000256" key="8">
    <source>
        <dbReference type="ARBA" id="ARBA00023170"/>
    </source>
</evidence>
<keyword evidence="6" id="KW-0297">G-protein coupled receptor</keyword>
<evidence type="ECO:0000313" key="12">
    <source>
        <dbReference type="EMBL" id="CAD7640199.1"/>
    </source>
</evidence>
<keyword evidence="8" id="KW-0675">Receptor</keyword>
<evidence type="ECO:0000256" key="2">
    <source>
        <dbReference type="ARBA" id="ARBA00010663"/>
    </source>
</evidence>
<dbReference type="PANTHER" id="PTHR46925:SF2">
    <property type="entry name" value="G-PROTEIN COUPLED RECEPTOR TKR-1-RELATED"/>
    <property type="match status" value="1"/>
</dbReference>
<keyword evidence="7 10" id="KW-0472">Membrane</keyword>
<dbReference type="PANTHER" id="PTHR46925">
    <property type="entry name" value="G-PROTEIN COUPLED RECEPTOR TKR-1-RELATED"/>
    <property type="match status" value="1"/>
</dbReference>
<accession>A0A7R9LEU6</accession>
<dbReference type="InterPro" id="IPR001681">
    <property type="entry name" value="Neurokn_rcpt"/>
</dbReference>
<gene>
    <name evidence="12" type="ORF">OSB1V03_LOCUS18095</name>
</gene>
<name>A0A7R9LEU6_9ACAR</name>
<keyword evidence="5 10" id="KW-1133">Transmembrane helix</keyword>
<evidence type="ECO:0000256" key="1">
    <source>
        <dbReference type="ARBA" id="ARBA00004651"/>
    </source>
</evidence>
<evidence type="ECO:0000259" key="11">
    <source>
        <dbReference type="PROSITE" id="PS50262"/>
    </source>
</evidence>
<evidence type="ECO:0000256" key="7">
    <source>
        <dbReference type="ARBA" id="ARBA00023136"/>
    </source>
</evidence>
<keyword evidence="9" id="KW-0807">Transducer</keyword>
<comment type="similarity">
    <text evidence="2">Belongs to the G-protein coupled receptor 1 family.</text>
</comment>
<dbReference type="AlphaFoldDB" id="A0A7R9LEU6"/>
<protein>
    <recommendedName>
        <fullName evidence="11">G-protein coupled receptors family 1 profile domain-containing protein</fullName>
    </recommendedName>
</protein>
<evidence type="ECO:0000313" key="13">
    <source>
        <dbReference type="Proteomes" id="UP000759131"/>
    </source>
</evidence>
<dbReference type="EMBL" id="CAJPIZ010023162">
    <property type="protein sequence ID" value="CAG2118143.1"/>
    <property type="molecule type" value="Genomic_DNA"/>
</dbReference>
<dbReference type="SUPFAM" id="SSF81321">
    <property type="entry name" value="Family A G protein-coupled receptor-like"/>
    <property type="match status" value="1"/>
</dbReference>
<dbReference type="OrthoDB" id="5981855at2759"/>
<keyword evidence="4 10" id="KW-0812">Transmembrane</keyword>
<evidence type="ECO:0000256" key="4">
    <source>
        <dbReference type="ARBA" id="ARBA00022692"/>
    </source>
</evidence>
<evidence type="ECO:0000256" key="9">
    <source>
        <dbReference type="ARBA" id="ARBA00023224"/>
    </source>
</evidence>
<dbReference type="PROSITE" id="PS50262">
    <property type="entry name" value="G_PROTEIN_RECEP_F1_2"/>
    <property type="match status" value="1"/>
</dbReference>
<dbReference type="EMBL" id="OC877737">
    <property type="protein sequence ID" value="CAD7640199.1"/>
    <property type="molecule type" value="Genomic_DNA"/>
</dbReference>
<feature type="domain" description="G-protein coupled receptors family 1 profile" evidence="11">
    <location>
        <begin position="1"/>
        <end position="52"/>
    </location>
</feature>
<dbReference type="GO" id="GO:0005886">
    <property type="term" value="C:plasma membrane"/>
    <property type="evidence" value="ECO:0007669"/>
    <property type="project" value="UniProtKB-SubCell"/>
</dbReference>
<dbReference type="Gene3D" id="1.20.1070.10">
    <property type="entry name" value="Rhodopsin 7-helix transmembrane proteins"/>
    <property type="match status" value="1"/>
</dbReference>
<feature type="non-terminal residue" evidence="12">
    <location>
        <position position="74"/>
    </location>
</feature>
<dbReference type="InterPro" id="IPR017452">
    <property type="entry name" value="GPCR_Rhodpsn_7TM"/>
</dbReference>